<protein>
    <submittedName>
        <fullName evidence="4">BAH domain-containing protein</fullName>
    </submittedName>
</protein>
<dbReference type="WBParaSite" id="EEL_0000111901-mRNA-1">
    <property type="protein sequence ID" value="EEL_0000111901-mRNA-1"/>
    <property type="gene ID" value="EEL_0000111901"/>
</dbReference>
<reference evidence="4" key="1">
    <citation type="submission" date="2017-02" db="UniProtKB">
        <authorList>
            <consortium name="WormBaseParasite"/>
        </authorList>
    </citation>
    <scope>IDENTIFICATION</scope>
</reference>
<dbReference type="Proteomes" id="UP000050640">
    <property type="component" value="Unplaced"/>
</dbReference>
<feature type="region of interest" description="Disordered" evidence="1">
    <location>
        <begin position="405"/>
        <end position="430"/>
    </location>
</feature>
<feature type="domain" description="BAH" evidence="2">
    <location>
        <begin position="488"/>
        <end position="605"/>
    </location>
</feature>
<evidence type="ECO:0000313" key="4">
    <source>
        <dbReference type="WBParaSite" id="EEL_0000111901-mRNA-1"/>
    </source>
</evidence>
<feature type="compositionally biased region" description="Low complexity" evidence="1">
    <location>
        <begin position="410"/>
        <end position="423"/>
    </location>
</feature>
<accession>A0A0R3RI12</accession>
<feature type="compositionally biased region" description="Basic residues" evidence="1">
    <location>
        <begin position="649"/>
        <end position="666"/>
    </location>
</feature>
<dbReference type="STRING" id="1147741.A0A0R3RI12"/>
<evidence type="ECO:0000259" key="2">
    <source>
        <dbReference type="PROSITE" id="PS51038"/>
    </source>
</evidence>
<feature type="region of interest" description="Disordered" evidence="1">
    <location>
        <begin position="208"/>
        <end position="256"/>
    </location>
</feature>
<proteinExistence type="predicted"/>
<dbReference type="GO" id="GO:0003682">
    <property type="term" value="F:chromatin binding"/>
    <property type="evidence" value="ECO:0007669"/>
    <property type="project" value="InterPro"/>
</dbReference>
<keyword evidence="3" id="KW-1185">Reference proteome</keyword>
<dbReference type="InterPro" id="IPR043151">
    <property type="entry name" value="BAH_sf"/>
</dbReference>
<sequence>MITTATTPTSTMPAAVDVAPNLVITDQRGSTMERNQPEQRNQQFLFVDNDKDELQLNNEPTVPDWTEVVQISNKTVIDTNGYNKLDDQNSKKSVKMTATSEAPAFDFTKIETLFSNSTTTSSANKRECEEADGKDDGADEAKVESEEVTTKHYLCIEISVLKSLKIEDLVFENIVTTEVNSKGSNNNKGSLQHRNNSLNDSVCAKKSLPSYDEEPTKCLNRNTGKEKKLKTKEKDILLREPSASPPFKRSLTPSLDPKLLRQFEEEDRPKRVLRSSTVAASTPKITLTNSNGTVISDNSAKVINHGFAVKMAATKSATRKSVVKKSKQKKPKKLQANFTADNTFSVRNVFHPAQLNEKMKRKRSQSKNGNKEIGLHSKRLKAEINGLLNNELVVALEGLRNNSVRPRHWSGASSSRASTSSGSNGFTVITKTGKRRGSSRIQRNIFNSHWKLIGPPFESPVYVDYFFHEKLYGTKICYSQAVHSKTGDLLRPRDSVLVNSADGEPNFACICRLFSDPETGLPLASVLWYYTPIQVKTETVLAPPVFERELLASKHMDIIPLDTVDEIIWVLTYNEYGRFMAETRNDTYPLAQRVREEDLLWKKGEDDYPRRVFLPRDDTPLELVYFCRRIYDCKLQKVDTKNVTERSNQIKRSRRHPWRQRAKKHR</sequence>
<feature type="region of interest" description="Disordered" evidence="1">
    <location>
        <begin position="644"/>
        <end position="666"/>
    </location>
</feature>
<name>A0A0R3RI12_9BILA</name>
<feature type="region of interest" description="Disordered" evidence="1">
    <location>
        <begin position="118"/>
        <end position="144"/>
    </location>
</feature>
<dbReference type="InterPro" id="IPR001025">
    <property type="entry name" value="BAH_dom"/>
</dbReference>
<dbReference type="PROSITE" id="PS51038">
    <property type="entry name" value="BAH"/>
    <property type="match status" value="1"/>
</dbReference>
<organism evidence="3 4">
    <name type="scientific">Elaeophora elaphi</name>
    <dbReference type="NCBI Taxonomy" id="1147741"/>
    <lineage>
        <taxon>Eukaryota</taxon>
        <taxon>Metazoa</taxon>
        <taxon>Ecdysozoa</taxon>
        <taxon>Nematoda</taxon>
        <taxon>Chromadorea</taxon>
        <taxon>Rhabditida</taxon>
        <taxon>Spirurina</taxon>
        <taxon>Spiruromorpha</taxon>
        <taxon>Filarioidea</taxon>
        <taxon>Onchocercidae</taxon>
        <taxon>Elaeophora</taxon>
    </lineage>
</organism>
<dbReference type="AlphaFoldDB" id="A0A0R3RI12"/>
<evidence type="ECO:0000256" key="1">
    <source>
        <dbReference type="SAM" id="MobiDB-lite"/>
    </source>
</evidence>
<feature type="compositionally biased region" description="Basic and acidic residues" evidence="1">
    <location>
        <begin position="134"/>
        <end position="144"/>
    </location>
</feature>
<dbReference type="Gene3D" id="2.30.30.490">
    <property type="match status" value="1"/>
</dbReference>
<evidence type="ECO:0000313" key="3">
    <source>
        <dbReference type="Proteomes" id="UP000050640"/>
    </source>
</evidence>